<feature type="compositionally biased region" description="Polar residues" evidence="1">
    <location>
        <begin position="415"/>
        <end position="426"/>
    </location>
</feature>
<name>A0A0L0DHA4_THETB</name>
<dbReference type="GO" id="GO:0004540">
    <property type="term" value="F:RNA nuclease activity"/>
    <property type="evidence" value="ECO:0007669"/>
    <property type="project" value="InterPro"/>
</dbReference>
<protein>
    <recommendedName>
        <fullName evidence="2">NYN domain-containing protein</fullName>
    </recommendedName>
</protein>
<proteinExistence type="predicted"/>
<dbReference type="Pfam" id="PF01936">
    <property type="entry name" value="NYN"/>
    <property type="match status" value="1"/>
</dbReference>
<accession>A0A0L0DHA4</accession>
<dbReference type="GeneID" id="25560631"/>
<dbReference type="Proteomes" id="UP000054408">
    <property type="component" value="Unassembled WGS sequence"/>
</dbReference>
<feature type="compositionally biased region" description="Low complexity" evidence="1">
    <location>
        <begin position="328"/>
        <end position="342"/>
    </location>
</feature>
<feature type="domain" description="NYN" evidence="2">
    <location>
        <begin position="3"/>
        <end position="148"/>
    </location>
</feature>
<evidence type="ECO:0000256" key="1">
    <source>
        <dbReference type="SAM" id="MobiDB-lite"/>
    </source>
</evidence>
<dbReference type="AlphaFoldDB" id="A0A0L0DHA4"/>
<dbReference type="OrthoDB" id="549353at2759"/>
<evidence type="ECO:0000313" key="3">
    <source>
        <dbReference type="EMBL" id="KNC50693.1"/>
    </source>
</evidence>
<dbReference type="InterPro" id="IPR024768">
    <property type="entry name" value="Marf1"/>
</dbReference>
<reference evidence="3 4" key="1">
    <citation type="submission" date="2010-05" db="EMBL/GenBank/DDBJ databases">
        <title>The Genome Sequence of Thecamonas trahens ATCC 50062.</title>
        <authorList>
            <consortium name="The Broad Institute Genome Sequencing Platform"/>
            <person name="Russ C."/>
            <person name="Cuomo C."/>
            <person name="Shea T."/>
            <person name="Young S.K."/>
            <person name="Zeng Q."/>
            <person name="Koehrsen M."/>
            <person name="Haas B."/>
            <person name="Borodovsky M."/>
            <person name="Guigo R."/>
            <person name="Alvarado L."/>
            <person name="Berlin A."/>
            <person name="Bochicchio J."/>
            <person name="Borenstein D."/>
            <person name="Chapman S."/>
            <person name="Chen Z."/>
            <person name="Freedman E."/>
            <person name="Gellesch M."/>
            <person name="Goldberg J."/>
            <person name="Griggs A."/>
            <person name="Gujja S."/>
            <person name="Heilman E."/>
            <person name="Heiman D."/>
            <person name="Hepburn T."/>
            <person name="Howarth C."/>
            <person name="Jen D."/>
            <person name="Larson L."/>
            <person name="Mehta T."/>
            <person name="Park D."/>
            <person name="Pearson M."/>
            <person name="Roberts A."/>
            <person name="Saif S."/>
            <person name="Shenoy N."/>
            <person name="Sisk P."/>
            <person name="Stolte C."/>
            <person name="Sykes S."/>
            <person name="Thomson T."/>
            <person name="Walk T."/>
            <person name="White J."/>
            <person name="Yandava C."/>
            <person name="Burger G."/>
            <person name="Gray M.W."/>
            <person name="Holland P.W.H."/>
            <person name="King N."/>
            <person name="Lang F.B.F."/>
            <person name="Roger A.J."/>
            <person name="Ruiz-Trillo I."/>
            <person name="Lander E."/>
            <person name="Nusbaum C."/>
        </authorList>
    </citation>
    <scope>NUCLEOTIDE SEQUENCE [LARGE SCALE GENOMIC DNA]</scope>
    <source>
        <strain evidence="3 4">ATCC 50062</strain>
    </source>
</reference>
<dbReference type="RefSeq" id="XP_013762570.1">
    <property type="nucleotide sequence ID" value="XM_013907116.1"/>
</dbReference>
<evidence type="ECO:0000259" key="2">
    <source>
        <dbReference type="Pfam" id="PF01936"/>
    </source>
</evidence>
<feature type="region of interest" description="Disordered" evidence="1">
    <location>
        <begin position="776"/>
        <end position="797"/>
    </location>
</feature>
<dbReference type="EMBL" id="GL349435">
    <property type="protein sequence ID" value="KNC50693.1"/>
    <property type="molecule type" value="Genomic_DNA"/>
</dbReference>
<feature type="region of interest" description="Disordered" evidence="1">
    <location>
        <begin position="372"/>
        <end position="462"/>
    </location>
</feature>
<dbReference type="PANTHER" id="PTHR14379">
    <property type="entry name" value="LIMKAIN B LKAP"/>
    <property type="match status" value="1"/>
</dbReference>
<dbReference type="InterPro" id="IPR021139">
    <property type="entry name" value="NYN"/>
</dbReference>
<organism evidence="3 4">
    <name type="scientific">Thecamonas trahens ATCC 50062</name>
    <dbReference type="NCBI Taxonomy" id="461836"/>
    <lineage>
        <taxon>Eukaryota</taxon>
        <taxon>Apusozoa</taxon>
        <taxon>Apusomonadida</taxon>
        <taxon>Apusomonadidae</taxon>
        <taxon>Thecamonas</taxon>
    </lineage>
</organism>
<feature type="compositionally biased region" description="Polar residues" evidence="1">
    <location>
        <begin position="372"/>
        <end position="389"/>
    </location>
</feature>
<dbReference type="GO" id="GO:0005777">
    <property type="term" value="C:peroxisome"/>
    <property type="evidence" value="ECO:0007669"/>
    <property type="project" value="InterPro"/>
</dbReference>
<evidence type="ECO:0000313" key="4">
    <source>
        <dbReference type="Proteomes" id="UP000054408"/>
    </source>
</evidence>
<dbReference type="STRING" id="461836.A0A0L0DHA4"/>
<dbReference type="PANTHER" id="PTHR14379:SF3">
    <property type="entry name" value="MEIOSIS REGULATOR AND MRNA STABILITY FACTOR 1"/>
    <property type="match status" value="1"/>
</dbReference>
<feature type="region of interest" description="Disordered" evidence="1">
    <location>
        <begin position="322"/>
        <end position="342"/>
    </location>
</feature>
<sequence>MSVYVFWDLENLSPRTGAIHATVQRLTVALSGFGPLASIKAYCDTTALVKRTRNSMVANGVHLVDVPFSRKKETADKVLLVDMMMMACQAASARSAGEPQITVVLLSSDSDFVYGLAKLSQLGVCTVCVRSTAVRTTLLDRQVDHVIDWERIHGAGAPPECNRGCRNFLAAVMGRPGDAPSTILVAPELEIPVEAPEDLPPSRLVRVVLALRRAHGADRTLHPTLADVVRHFCVFYPLLHRSVSTHALMAQYVTCAVRSGLISLWRSPDCRDSEPAQPEEDDVAWEIQSWASSLHGHVDTAADALHDSGWLRDEWHATASWSDEDSLESGGSLSSSEPSPPVSLDELGSLNWDYVYVSLGKVPWWQAHEQTAPPSTASSIPNMSVSSPAARSISARTPEPERAASPVAEVAPTVSRPSPTAASPSQTRVVSPVTVATPTPAPLAIKKRARDDDGWQERARTADGSVHDVQTYNTFVVIVREFENHLIASGELSADNGGPSEGIRLSNVGQVLARVAPKWRHTLKVNKLWKWASMLESDNLIKLFHGSNGELSMLSHAPELGPEYAALVPVDVTALPIDTFDAIRACVAEILKLPMPQVSQAAEPARPVHDVKPATVDEEATGAPAPPDEPELAVGDLVGPRVAAPVLNLKALLETRTRLVYSHDAGHVKLADTAKLTSHAAASKARGAGSKLAQMVLSSHGPRHVHESPFTTASLSVNRSARLRALDVDAPASVVARSLAMRDLESVTLSKSHSRLRGLGPRVVAQLSPTKAYQVSSRVHGSASPLAQIQRDDSVSRRAKSLRDASRSRVRAAVASPSRGAKLAAVAALASDLHALSKAYGPDQVASSDAETESVGDYERRRWLDESTSPASATRRLLAPTLRRWRIADSGAVGLLALSSSKDHCAWRLAGPVGLAVAAQPIVA</sequence>
<dbReference type="GO" id="GO:0010468">
    <property type="term" value="P:regulation of gene expression"/>
    <property type="evidence" value="ECO:0007669"/>
    <property type="project" value="InterPro"/>
</dbReference>
<feature type="compositionally biased region" description="Low complexity" evidence="1">
    <location>
        <begin position="427"/>
        <end position="438"/>
    </location>
</feature>
<dbReference type="Gene3D" id="3.40.50.1010">
    <property type="entry name" value="5'-nuclease"/>
    <property type="match status" value="1"/>
</dbReference>
<gene>
    <name evidence="3" type="ORF">AMSG_00851</name>
</gene>
<dbReference type="eggNOG" id="ENOG502QUA6">
    <property type="taxonomic scope" value="Eukaryota"/>
</dbReference>
<feature type="compositionally biased region" description="Basic and acidic residues" evidence="1">
    <location>
        <begin position="449"/>
        <end position="461"/>
    </location>
</feature>
<keyword evidence="4" id="KW-1185">Reference proteome</keyword>